<feature type="domain" description="Serine aminopeptidase S33" evidence="2">
    <location>
        <begin position="69"/>
        <end position="181"/>
    </location>
</feature>
<accession>A0A0N0P6M6</accession>
<dbReference type="VEuPathDB" id="TriTrypDB:Lsey_0073_0270"/>
<name>A0A0N0P6M6_LEPSE</name>
<dbReference type="Pfam" id="PF12146">
    <property type="entry name" value="Hydrolase_4"/>
    <property type="match status" value="1"/>
</dbReference>
<gene>
    <name evidence="3" type="ORF">ABL78_3115</name>
</gene>
<evidence type="ECO:0000256" key="1">
    <source>
        <dbReference type="SAM" id="MobiDB-lite"/>
    </source>
</evidence>
<protein>
    <submittedName>
        <fullName evidence="3">Serine peptidase putative serine peptidase Clan SC Family S9D</fullName>
    </submittedName>
</protein>
<evidence type="ECO:0000313" key="4">
    <source>
        <dbReference type="Proteomes" id="UP000038009"/>
    </source>
</evidence>
<dbReference type="AlphaFoldDB" id="A0A0N0P6M6"/>
<evidence type="ECO:0000313" key="3">
    <source>
        <dbReference type="EMBL" id="KPI87816.1"/>
    </source>
</evidence>
<dbReference type="InterPro" id="IPR022742">
    <property type="entry name" value="Hydrolase_4"/>
</dbReference>
<dbReference type="Proteomes" id="UP000038009">
    <property type="component" value="Unassembled WGS sequence"/>
</dbReference>
<organism evidence="3 4">
    <name type="scientific">Leptomonas seymouri</name>
    <dbReference type="NCBI Taxonomy" id="5684"/>
    <lineage>
        <taxon>Eukaryota</taxon>
        <taxon>Discoba</taxon>
        <taxon>Euglenozoa</taxon>
        <taxon>Kinetoplastea</taxon>
        <taxon>Metakinetoplastina</taxon>
        <taxon>Trypanosomatida</taxon>
        <taxon>Trypanosomatidae</taxon>
        <taxon>Leishmaniinae</taxon>
        <taxon>Leptomonas</taxon>
    </lineage>
</organism>
<dbReference type="OMA" id="CVDLFPN"/>
<proteinExistence type="predicted"/>
<reference evidence="3 4" key="1">
    <citation type="journal article" date="2015" name="PLoS Pathog.">
        <title>Leptomonas seymouri: Adaptations to the Dixenous Life Cycle Analyzed by Genome Sequencing, Transcriptome Profiling and Co-infection with Leishmania donovani.</title>
        <authorList>
            <person name="Kraeva N."/>
            <person name="Butenko A."/>
            <person name="Hlavacova J."/>
            <person name="Kostygov A."/>
            <person name="Myskova J."/>
            <person name="Grybchuk D."/>
            <person name="Lestinova T."/>
            <person name="Votypka J."/>
            <person name="Volf P."/>
            <person name="Opperdoes F."/>
            <person name="Flegontov P."/>
            <person name="Lukes J."/>
            <person name="Yurchenko V."/>
        </authorList>
    </citation>
    <scope>NUCLEOTIDE SEQUENCE [LARGE SCALE GENOMIC DNA]</scope>
    <source>
        <strain evidence="3 4">ATCC 30220</strain>
    </source>
</reference>
<dbReference type="InterPro" id="IPR029058">
    <property type="entry name" value="AB_hydrolase_fold"/>
</dbReference>
<evidence type="ECO:0000259" key="2">
    <source>
        <dbReference type="Pfam" id="PF12146"/>
    </source>
</evidence>
<dbReference type="OrthoDB" id="446723at2759"/>
<dbReference type="PANTHER" id="PTHR12277">
    <property type="entry name" value="ALPHA/BETA HYDROLASE DOMAIN-CONTAINING PROTEIN"/>
    <property type="match status" value="1"/>
</dbReference>
<keyword evidence="4" id="KW-1185">Reference proteome</keyword>
<dbReference type="PANTHER" id="PTHR12277:SF81">
    <property type="entry name" value="PROTEIN ABHD13"/>
    <property type="match status" value="1"/>
</dbReference>
<feature type="region of interest" description="Disordered" evidence="1">
    <location>
        <begin position="250"/>
        <end position="281"/>
    </location>
</feature>
<dbReference type="Gene3D" id="3.40.50.1820">
    <property type="entry name" value="alpha/beta hydrolase"/>
    <property type="match status" value="1"/>
</dbReference>
<dbReference type="EMBL" id="LJSK01000073">
    <property type="protein sequence ID" value="KPI87816.1"/>
    <property type="molecule type" value="Genomic_DNA"/>
</dbReference>
<comment type="caution">
    <text evidence="3">The sequence shown here is derived from an EMBL/GenBank/DDBJ whole genome shotgun (WGS) entry which is preliminary data.</text>
</comment>
<sequence>MLQSFVNSLVFAPPDNTNSLQAVQLLQHKRYMEFVRKKDGQVISYYHIAPDGGRVTEERLNEVTQFATVMLFHHGNAEDLGGCYHYTEWCAASFGVAVVMYDYCGYGLSGYPGKRKSSSSPITEKTVYSDADDMYGHLLKLGYPAHRIIVVGRSVGGGPACYLAQKHHKEIAGLILISTFTSCLRVVSTHCLPYFCGCVDVFHNHRRVEEVMECPVLVMHGTDDNVVPYHCSCELLETIEKRRQRAWAGLQRHREKTAAKQRSCCTTHDTSKAPPSASSNTSVLMTRASGEQHGEPVSVYDLYQRAYAAIPESIRSAAARTVGFDAHEVQIGTFHKWFQGCGHNDIEHLELQTFAQAVTWFTHFAKAFSVERGSTVGRHASSVSGVAASRE</sequence>
<dbReference type="SUPFAM" id="SSF53474">
    <property type="entry name" value="alpha/beta-Hydrolases"/>
    <property type="match status" value="1"/>
</dbReference>